<comment type="catalytic activity">
    <reaction evidence="10">
        <text>N-terminal L-methionyl-L-tyrosyl-[protein] + acetyl-CoA = N-terminal N(alpha)-acetyl-L-methionyl-L-tyrosyl-[protein] + CoA + H(+)</text>
        <dbReference type="Rhea" id="RHEA:50532"/>
        <dbReference type="Rhea" id="RHEA-COMP:12717"/>
        <dbReference type="Rhea" id="RHEA-COMP:12718"/>
        <dbReference type="ChEBI" id="CHEBI:15378"/>
        <dbReference type="ChEBI" id="CHEBI:57287"/>
        <dbReference type="ChEBI" id="CHEBI:57288"/>
        <dbReference type="ChEBI" id="CHEBI:133384"/>
        <dbReference type="ChEBI" id="CHEBI:133385"/>
        <dbReference type="EC" id="2.3.1.256"/>
    </reaction>
</comment>
<dbReference type="Pfam" id="PF00583">
    <property type="entry name" value="Acetyltransf_1"/>
    <property type="match status" value="1"/>
</dbReference>
<keyword evidence="3" id="KW-0963">Cytoplasm</keyword>
<dbReference type="Gene3D" id="3.40.630.30">
    <property type="match status" value="1"/>
</dbReference>
<name>A0A5E4MCP8_9HEMI</name>
<dbReference type="GO" id="GO:0120518">
    <property type="term" value="F:protein N-terminal-methionine acetyltransferase activity"/>
    <property type="evidence" value="ECO:0007669"/>
    <property type="project" value="UniProtKB-EC"/>
</dbReference>
<dbReference type="SUPFAM" id="SSF55729">
    <property type="entry name" value="Acyl-CoA N-acyltransferases (Nat)"/>
    <property type="match status" value="1"/>
</dbReference>
<evidence type="ECO:0000259" key="17">
    <source>
        <dbReference type="PROSITE" id="PS51186"/>
    </source>
</evidence>
<comment type="similarity">
    <text evidence="7">Belongs to the acetyltransferase family. MAK3 subfamily.</text>
</comment>
<dbReference type="PANTHER" id="PTHR45896:SF1">
    <property type="entry name" value="N-ALPHA-ACETYLTRANSFERASE 30"/>
    <property type="match status" value="1"/>
</dbReference>
<dbReference type="GO" id="GO:0005634">
    <property type="term" value="C:nucleus"/>
    <property type="evidence" value="ECO:0007669"/>
    <property type="project" value="UniProtKB-SubCell"/>
</dbReference>
<keyword evidence="6 18" id="KW-0012">Acyltransferase</keyword>
<organism evidence="18 19">
    <name type="scientific">Cinara cedri</name>
    <dbReference type="NCBI Taxonomy" id="506608"/>
    <lineage>
        <taxon>Eukaryota</taxon>
        <taxon>Metazoa</taxon>
        <taxon>Ecdysozoa</taxon>
        <taxon>Arthropoda</taxon>
        <taxon>Hexapoda</taxon>
        <taxon>Insecta</taxon>
        <taxon>Pterygota</taxon>
        <taxon>Neoptera</taxon>
        <taxon>Paraneoptera</taxon>
        <taxon>Hemiptera</taxon>
        <taxon>Sternorrhyncha</taxon>
        <taxon>Aphidomorpha</taxon>
        <taxon>Aphidoidea</taxon>
        <taxon>Aphididae</taxon>
        <taxon>Lachninae</taxon>
        <taxon>Cinara</taxon>
    </lineage>
</organism>
<evidence type="ECO:0000256" key="5">
    <source>
        <dbReference type="ARBA" id="ARBA00023242"/>
    </source>
</evidence>
<evidence type="ECO:0000256" key="8">
    <source>
        <dbReference type="ARBA" id="ARBA00050754"/>
    </source>
</evidence>
<feature type="region of interest" description="Disordered" evidence="16">
    <location>
        <begin position="1"/>
        <end position="20"/>
    </location>
</feature>
<dbReference type="PROSITE" id="PS51186">
    <property type="entry name" value="GNAT"/>
    <property type="match status" value="1"/>
</dbReference>
<evidence type="ECO:0000256" key="4">
    <source>
        <dbReference type="ARBA" id="ARBA00022679"/>
    </source>
</evidence>
<comment type="subcellular location">
    <subcellularLocation>
        <location evidence="2">Cytoplasm</location>
    </subcellularLocation>
    <subcellularLocation>
        <location evidence="1">Nucleus</location>
    </subcellularLocation>
</comment>
<dbReference type="AlphaFoldDB" id="A0A5E4MCP8"/>
<evidence type="ECO:0000313" key="18">
    <source>
        <dbReference type="EMBL" id="VVC29872.1"/>
    </source>
</evidence>
<evidence type="ECO:0000256" key="7">
    <source>
        <dbReference type="ARBA" id="ARBA00024025"/>
    </source>
</evidence>
<dbReference type="GO" id="GO:0031417">
    <property type="term" value="C:NatC complex"/>
    <property type="evidence" value="ECO:0007669"/>
    <property type="project" value="TreeGrafter"/>
</dbReference>
<gene>
    <name evidence="18" type="ORF">CINCED_3A007677</name>
</gene>
<keyword evidence="19" id="KW-1185">Reference proteome</keyword>
<evidence type="ECO:0000256" key="2">
    <source>
        <dbReference type="ARBA" id="ARBA00004496"/>
    </source>
</evidence>
<evidence type="ECO:0000256" key="1">
    <source>
        <dbReference type="ARBA" id="ARBA00004123"/>
    </source>
</evidence>
<evidence type="ECO:0000256" key="14">
    <source>
        <dbReference type="ARBA" id="ARBA00076746"/>
    </source>
</evidence>
<sequence>MADVQLQSHELDTRDDDKAVVSESDVNHVNESNAGSNTDLIADVNLLSINENNVFSGDVARNNLLCLNKTLPSLSPLSSQCMPSCSSSDVNNSEPTTVGLPHFNGVKYVCYKNEQQMKDIMRLIQKDLSEPYSIYTYRYFIHNWPKLCFLAVDVDKSVGAIVCKLDGHRKVRRGYIAMLAVDENYRKQHIGSNLVLNAIEAMVNDGADEVVLETEITNKPALKLYENLGFVRDKRLFCYYLNGVDALRLKLWLR</sequence>
<comment type="catalytic activity">
    <reaction evidence="9">
        <text>N-terminal L-methionyl-L-leucyl-[protein] + acetyl-CoA = N-terminal N(alpha)-acetyl-L-methionyl-L-leucyl-[protein] + CoA + H(+)</text>
        <dbReference type="Rhea" id="RHEA:50520"/>
        <dbReference type="Rhea" id="RHEA-COMP:12711"/>
        <dbReference type="Rhea" id="RHEA-COMP:12712"/>
        <dbReference type="ChEBI" id="CHEBI:15378"/>
        <dbReference type="ChEBI" id="CHEBI:57287"/>
        <dbReference type="ChEBI" id="CHEBI:57288"/>
        <dbReference type="ChEBI" id="CHEBI:133377"/>
        <dbReference type="ChEBI" id="CHEBI:133378"/>
        <dbReference type="EC" id="2.3.1.256"/>
    </reaction>
</comment>
<keyword evidence="4 18" id="KW-0808">Transferase</keyword>
<dbReference type="InterPro" id="IPR000182">
    <property type="entry name" value="GNAT_dom"/>
</dbReference>
<accession>A0A5E4MCP8</accession>
<keyword evidence="5" id="KW-0539">Nucleus</keyword>
<dbReference type="OrthoDB" id="249099at2759"/>
<evidence type="ECO:0000256" key="11">
    <source>
        <dbReference type="ARBA" id="ARBA00052362"/>
    </source>
</evidence>
<proteinExistence type="inferred from homology"/>
<feature type="domain" description="N-acetyltransferase" evidence="17">
    <location>
        <begin position="106"/>
        <end position="254"/>
    </location>
</feature>
<evidence type="ECO:0000256" key="16">
    <source>
        <dbReference type="SAM" id="MobiDB-lite"/>
    </source>
</evidence>
<dbReference type="CDD" id="cd04301">
    <property type="entry name" value="NAT_SF"/>
    <property type="match status" value="1"/>
</dbReference>
<reference evidence="18 19" key="1">
    <citation type="submission" date="2019-08" db="EMBL/GenBank/DDBJ databases">
        <authorList>
            <person name="Alioto T."/>
            <person name="Alioto T."/>
            <person name="Gomez Garrido J."/>
        </authorList>
    </citation>
    <scope>NUCLEOTIDE SEQUENCE [LARGE SCALE GENOMIC DNA]</scope>
</reference>
<comment type="catalytic activity">
    <reaction evidence="8">
        <text>N-terminal L-methionyl-L-isoleucyl-[protein] + acetyl-CoA = N-terminal N(alpha)-acetyl-L-methionyl-L-isoleucyl-[protein] + CoA + H(+)</text>
        <dbReference type="Rhea" id="RHEA:50524"/>
        <dbReference type="Rhea" id="RHEA-COMP:12713"/>
        <dbReference type="Rhea" id="RHEA-COMP:12714"/>
        <dbReference type="ChEBI" id="CHEBI:15378"/>
        <dbReference type="ChEBI" id="CHEBI:57287"/>
        <dbReference type="ChEBI" id="CHEBI:57288"/>
        <dbReference type="ChEBI" id="CHEBI:133379"/>
        <dbReference type="ChEBI" id="CHEBI:133380"/>
        <dbReference type="EC" id="2.3.1.256"/>
    </reaction>
</comment>
<evidence type="ECO:0000256" key="12">
    <source>
        <dbReference type="ARBA" id="ARBA00052477"/>
    </source>
</evidence>
<comment type="catalytic activity">
    <reaction evidence="11">
        <text>N-terminal L-methionyl-L-phenylalanyl-[protein] + acetyl-CoA = N-terminal N(alpha)-acetyl-L-methionyl-L-phenylalanyl-[protein] + CoA + H(+)</text>
        <dbReference type="Rhea" id="RHEA:50528"/>
        <dbReference type="Rhea" id="RHEA-COMP:12715"/>
        <dbReference type="Rhea" id="RHEA-COMP:12716"/>
        <dbReference type="ChEBI" id="CHEBI:15378"/>
        <dbReference type="ChEBI" id="CHEBI:57287"/>
        <dbReference type="ChEBI" id="CHEBI:57288"/>
        <dbReference type="ChEBI" id="CHEBI:133382"/>
        <dbReference type="ChEBI" id="CHEBI:133383"/>
        <dbReference type="EC" id="2.3.1.256"/>
    </reaction>
</comment>
<dbReference type="Proteomes" id="UP000325440">
    <property type="component" value="Unassembled WGS sequence"/>
</dbReference>
<evidence type="ECO:0000256" key="9">
    <source>
        <dbReference type="ARBA" id="ARBA00051225"/>
    </source>
</evidence>
<dbReference type="FunFam" id="3.40.630.30:FF:000010">
    <property type="entry name" value="Putative N-alpha-acetyltransferase 30"/>
    <property type="match status" value="1"/>
</dbReference>
<evidence type="ECO:0000256" key="13">
    <source>
        <dbReference type="ARBA" id="ARBA00066994"/>
    </source>
</evidence>
<evidence type="ECO:0000256" key="15">
    <source>
        <dbReference type="ARBA" id="ARBA00078622"/>
    </source>
</evidence>
<dbReference type="EC" id="2.3.1.256" evidence="13"/>
<dbReference type="InterPro" id="IPR016181">
    <property type="entry name" value="Acyl_CoA_acyltransferase"/>
</dbReference>
<protein>
    <recommendedName>
        <fullName evidence="13">N-terminal methionine N(alpha)-acetyltransferase NatC</fullName>
        <ecNumber evidence="13">2.3.1.256</ecNumber>
    </recommendedName>
    <alternativeName>
        <fullName evidence="14">N-acetyltransferase MAK3 homolog</fullName>
    </alternativeName>
    <alternativeName>
        <fullName evidence="15">NatC catalytic subunit</fullName>
    </alternativeName>
</protein>
<evidence type="ECO:0000256" key="3">
    <source>
        <dbReference type="ARBA" id="ARBA00022490"/>
    </source>
</evidence>
<comment type="catalytic activity">
    <reaction evidence="12">
        <text>N-terminal L-methionyl-L-tryptophyl-[protein] + acetyl-CoA = N-terminal N(alpha)-acetyl-L-methionyl-L-tryptophyl-[protein] + CoA + H(+)</text>
        <dbReference type="Rhea" id="RHEA:50560"/>
        <dbReference type="Rhea" id="RHEA-COMP:12724"/>
        <dbReference type="Rhea" id="RHEA-COMP:12725"/>
        <dbReference type="ChEBI" id="CHEBI:15378"/>
        <dbReference type="ChEBI" id="CHEBI:57287"/>
        <dbReference type="ChEBI" id="CHEBI:57288"/>
        <dbReference type="ChEBI" id="CHEBI:133386"/>
        <dbReference type="ChEBI" id="CHEBI:133387"/>
        <dbReference type="EC" id="2.3.1.256"/>
    </reaction>
</comment>
<evidence type="ECO:0000256" key="6">
    <source>
        <dbReference type="ARBA" id="ARBA00023315"/>
    </source>
</evidence>
<dbReference type="EMBL" id="CABPRJ010000500">
    <property type="protein sequence ID" value="VVC29872.1"/>
    <property type="molecule type" value="Genomic_DNA"/>
</dbReference>
<evidence type="ECO:0000256" key="10">
    <source>
        <dbReference type="ARBA" id="ARBA00052207"/>
    </source>
</evidence>
<feature type="compositionally biased region" description="Basic and acidic residues" evidence="16">
    <location>
        <begin position="9"/>
        <end position="20"/>
    </location>
</feature>
<dbReference type="PANTHER" id="PTHR45896">
    <property type="entry name" value="N-ALPHA-ACETYLTRANSFERASE 30"/>
    <property type="match status" value="1"/>
</dbReference>
<dbReference type="InterPro" id="IPR044542">
    <property type="entry name" value="NAA30-like"/>
</dbReference>
<evidence type="ECO:0000313" key="19">
    <source>
        <dbReference type="Proteomes" id="UP000325440"/>
    </source>
</evidence>